<dbReference type="Proteomes" id="UP000253420">
    <property type="component" value="Unassembled WGS sequence"/>
</dbReference>
<accession>A0A368JW82</accession>
<keyword evidence="6 8" id="KW-0418">Kinase</keyword>
<keyword evidence="4" id="KW-0808">Transferase</keyword>
<evidence type="ECO:0000256" key="1">
    <source>
        <dbReference type="ARBA" id="ARBA00000085"/>
    </source>
</evidence>
<dbReference type="PANTHER" id="PTHR41523">
    <property type="entry name" value="TWO-COMPONENT SYSTEM SENSOR PROTEIN"/>
    <property type="match status" value="1"/>
</dbReference>
<keyword evidence="3" id="KW-0597">Phosphoprotein</keyword>
<evidence type="ECO:0000256" key="3">
    <source>
        <dbReference type="ARBA" id="ARBA00022553"/>
    </source>
</evidence>
<dbReference type="AlphaFoldDB" id="A0A368JW82"/>
<keyword evidence="7" id="KW-0067">ATP-binding</keyword>
<name>A0A368JW82_9HYPH</name>
<evidence type="ECO:0000256" key="6">
    <source>
        <dbReference type="ARBA" id="ARBA00022777"/>
    </source>
</evidence>
<sequence length="138" mass="15131">MQIAANRVAAVARVHQNFYLEAADEISCIGFLRRLCADLSGILDKPIKVDGDEGNVPTKRIQPIGLIVNELAANAAKHGATEINIVYEINGDVHELSVRDDGEGLPPWVRFGAELKWSRNESSQGSCGPAWWSRLFGF</sequence>
<comment type="catalytic activity">
    <reaction evidence="1">
        <text>ATP + protein L-histidine = ADP + protein N-phospho-L-histidine.</text>
        <dbReference type="EC" id="2.7.13.3"/>
    </reaction>
</comment>
<dbReference type="RefSeq" id="WP_114442971.1">
    <property type="nucleotide sequence ID" value="NZ_QOZG01000045.1"/>
</dbReference>
<dbReference type="Gene3D" id="3.30.565.10">
    <property type="entry name" value="Histidine kinase-like ATPase, C-terminal domain"/>
    <property type="match status" value="1"/>
</dbReference>
<gene>
    <name evidence="8" type="ORF">DUT91_24355</name>
</gene>
<dbReference type="SUPFAM" id="SSF55874">
    <property type="entry name" value="ATPase domain of HSP90 chaperone/DNA topoisomerase II/histidine kinase"/>
    <property type="match status" value="1"/>
</dbReference>
<dbReference type="EC" id="2.7.13.3" evidence="2"/>
<organism evidence="8 9">
    <name type="scientific">Phyllobacterium salinisoli</name>
    <dbReference type="NCBI Taxonomy" id="1899321"/>
    <lineage>
        <taxon>Bacteria</taxon>
        <taxon>Pseudomonadati</taxon>
        <taxon>Pseudomonadota</taxon>
        <taxon>Alphaproteobacteria</taxon>
        <taxon>Hyphomicrobiales</taxon>
        <taxon>Phyllobacteriaceae</taxon>
        <taxon>Phyllobacterium</taxon>
    </lineage>
</organism>
<evidence type="ECO:0000256" key="5">
    <source>
        <dbReference type="ARBA" id="ARBA00022741"/>
    </source>
</evidence>
<keyword evidence="5" id="KW-0547">Nucleotide-binding</keyword>
<evidence type="ECO:0000256" key="7">
    <source>
        <dbReference type="ARBA" id="ARBA00022840"/>
    </source>
</evidence>
<comment type="caution">
    <text evidence="8">The sequence shown here is derived from an EMBL/GenBank/DDBJ whole genome shotgun (WGS) entry which is preliminary data.</text>
</comment>
<protein>
    <recommendedName>
        <fullName evidence="2">histidine kinase</fullName>
        <ecNumber evidence="2">2.7.13.3</ecNumber>
    </recommendedName>
</protein>
<reference evidence="8 9" key="1">
    <citation type="submission" date="2018-07" db="EMBL/GenBank/DDBJ databases">
        <title>The draft genome of Phyllobacterium salinisoli.</title>
        <authorList>
            <person name="Liu L."/>
            <person name="Li L."/>
            <person name="Zhang X."/>
            <person name="Liang L."/>
        </authorList>
    </citation>
    <scope>NUCLEOTIDE SEQUENCE [LARGE SCALE GENOMIC DNA]</scope>
    <source>
        <strain evidence="8 9">LLAN61</strain>
    </source>
</reference>
<dbReference type="PANTHER" id="PTHR41523:SF8">
    <property type="entry name" value="ETHYLENE RESPONSE SENSOR PROTEIN"/>
    <property type="match status" value="1"/>
</dbReference>
<evidence type="ECO:0000256" key="2">
    <source>
        <dbReference type="ARBA" id="ARBA00012438"/>
    </source>
</evidence>
<dbReference type="GO" id="GO:0004673">
    <property type="term" value="F:protein histidine kinase activity"/>
    <property type="evidence" value="ECO:0007669"/>
    <property type="project" value="UniProtKB-EC"/>
</dbReference>
<evidence type="ECO:0000313" key="9">
    <source>
        <dbReference type="Proteomes" id="UP000253420"/>
    </source>
</evidence>
<dbReference type="GO" id="GO:0005524">
    <property type="term" value="F:ATP binding"/>
    <property type="evidence" value="ECO:0007669"/>
    <property type="project" value="UniProtKB-KW"/>
</dbReference>
<dbReference type="InterPro" id="IPR036890">
    <property type="entry name" value="HATPase_C_sf"/>
</dbReference>
<evidence type="ECO:0000256" key="4">
    <source>
        <dbReference type="ARBA" id="ARBA00022679"/>
    </source>
</evidence>
<keyword evidence="9" id="KW-1185">Reference proteome</keyword>
<proteinExistence type="predicted"/>
<dbReference type="OrthoDB" id="9767435at2"/>
<dbReference type="EMBL" id="QOZG01000045">
    <property type="protein sequence ID" value="RCS21407.1"/>
    <property type="molecule type" value="Genomic_DNA"/>
</dbReference>
<evidence type="ECO:0000313" key="8">
    <source>
        <dbReference type="EMBL" id="RCS21407.1"/>
    </source>
</evidence>